<reference evidence="1 2" key="1">
    <citation type="submission" date="2019-06" db="EMBL/GenBank/DDBJ databases">
        <title>Comparative genomics and metabolomics analyses of clavulanic acid producing Streptomyces species provides insight into specialized metabolism and evolution of beta-lactam biosynthetic gene clusters.</title>
        <authorList>
            <person name="Moore M.A."/>
            <person name="Cruz-Morales P."/>
            <person name="Barona Gomez F."/>
            <person name="Kapil T."/>
        </authorList>
    </citation>
    <scope>NUCLEOTIDE SEQUENCE [LARGE SCALE GENOMIC DNA]</scope>
    <source>
        <strain evidence="1 2">T-272</strain>
    </source>
</reference>
<dbReference type="EMBL" id="VDEQ01000096">
    <property type="protein sequence ID" value="MQS35844.1"/>
    <property type="molecule type" value="Genomic_DNA"/>
</dbReference>
<protein>
    <submittedName>
        <fullName evidence="1">DNA primase</fullName>
    </submittedName>
</protein>
<accession>A0ABW9NSJ9</accession>
<keyword evidence="2" id="KW-1185">Reference proteome</keyword>
<evidence type="ECO:0000313" key="1">
    <source>
        <dbReference type="EMBL" id="MQS35844.1"/>
    </source>
</evidence>
<organism evidence="1 2">
    <name type="scientific">Streptomyces katsurahamanus</name>
    <dbReference type="NCBI Taxonomy" id="2577098"/>
    <lineage>
        <taxon>Bacteria</taxon>
        <taxon>Bacillati</taxon>
        <taxon>Actinomycetota</taxon>
        <taxon>Actinomycetes</taxon>
        <taxon>Kitasatosporales</taxon>
        <taxon>Streptomycetaceae</taxon>
        <taxon>Streptomyces</taxon>
    </lineage>
</organism>
<comment type="caution">
    <text evidence="1">The sequence shown here is derived from an EMBL/GenBank/DDBJ whole genome shotgun (WGS) entry which is preliminary data.</text>
</comment>
<dbReference type="Proteomes" id="UP000460558">
    <property type="component" value="Unassembled WGS sequence"/>
</dbReference>
<sequence length="50" mass="5381">QNEGVTAISSRAFANRVRELAGLSSPKEMILSNQRKYYPGVGLLVEEGSG</sequence>
<evidence type="ECO:0000313" key="2">
    <source>
        <dbReference type="Proteomes" id="UP000460558"/>
    </source>
</evidence>
<gene>
    <name evidence="1" type="ORF">FFZ77_09585</name>
</gene>
<feature type="non-terminal residue" evidence="1">
    <location>
        <position position="1"/>
    </location>
</feature>
<name>A0ABW9NSJ9_9ACTN</name>
<proteinExistence type="predicted"/>